<feature type="signal peptide" evidence="1">
    <location>
        <begin position="1"/>
        <end position="22"/>
    </location>
</feature>
<evidence type="ECO:0000313" key="3">
    <source>
        <dbReference type="Proteomes" id="UP000034680"/>
    </source>
</evidence>
<feature type="chain" id="PRO_5002544365" evidence="1">
    <location>
        <begin position="23"/>
        <end position="114"/>
    </location>
</feature>
<gene>
    <name evidence="2" type="ORF">UCDDA912_g02782</name>
</gene>
<protein>
    <submittedName>
        <fullName evidence="2">Uncharacterized protein</fullName>
    </submittedName>
</protein>
<sequence length="114" mass="12137">MQLTSPTVALGLLASFLPGVLSVCSCSHNNDAGRWIDVNSPAGAAAILVSRNGGQYDANGQGHMTIRFTNINDNIKGCISSTAANEQSYHDDWFLWTVIHCEDNGGVADLSIWA</sequence>
<dbReference type="EMBL" id="LCUC01000093">
    <property type="protein sequence ID" value="KKY37222.1"/>
    <property type="molecule type" value="Genomic_DNA"/>
</dbReference>
<dbReference type="OrthoDB" id="5178825at2759"/>
<name>A0A0G2FSR2_9PEZI</name>
<dbReference type="AlphaFoldDB" id="A0A0G2FSR2"/>
<proteinExistence type="predicted"/>
<keyword evidence="1" id="KW-0732">Signal</keyword>
<reference evidence="2 3" key="1">
    <citation type="submission" date="2015-05" db="EMBL/GenBank/DDBJ databases">
        <title>Distinctive expansion of gene families associated with plant cell wall degradation and secondary metabolism in the genomes of grapevine trunk pathogens.</title>
        <authorList>
            <person name="Lawrence D.P."/>
            <person name="Travadon R."/>
            <person name="Rolshausen P.E."/>
            <person name="Baumgartner K."/>
        </authorList>
    </citation>
    <scope>NUCLEOTIDE SEQUENCE [LARGE SCALE GENOMIC DNA]</scope>
    <source>
        <strain evidence="2">DA912</strain>
    </source>
</reference>
<reference evidence="2 3" key="2">
    <citation type="submission" date="2015-05" db="EMBL/GenBank/DDBJ databases">
        <authorList>
            <person name="Morales-Cruz A."/>
            <person name="Amrine K.C."/>
            <person name="Cantu D."/>
        </authorList>
    </citation>
    <scope>NUCLEOTIDE SEQUENCE [LARGE SCALE GENOMIC DNA]</scope>
    <source>
        <strain evidence="2">DA912</strain>
    </source>
</reference>
<evidence type="ECO:0000313" key="2">
    <source>
        <dbReference type="EMBL" id="KKY37222.1"/>
    </source>
</evidence>
<accession>A0A0G2FSR2</accession>
<comment type="caution">
    <text evidence="2">The sequence shown here is derived from an EMBL/GenBank/DDBJ whole genome shotgun (WGS) entry which is preliminary data.</text>
</comment>
<organism evidence="2 3">
    <name type="scientific">Diaporthe ampelina</name>
    <dbReference type="NCBI Taxonomy" id="1214573"/>
    <lineage>
        <taxon>Eukaryota</taxon>
        <taxon>Fungi</taxon>
        <taxon>Dikarya</taxon>
        <taxon>Ascomycota</taxon>
        <taxon>Pezizomycotina</taxon>
        <taxon>Sordariomycetes</taxon>
        <taxon>Sordariomycetidae</taxon>
        <taxon>Diaporthales</taxon>
        <taxon>Diaporthaceae</taxon>
        <taxon>Diaporthe</taxon>
    </lineage>
</organism>
<evidence type="ECO:0000256" key="1">
    <source>
        <dbReference type="SAM" id="SignalP"/>
    </source>
</evidence>
<keyword evidence="3" id="KW-1185">Reference proteome</keyword>
<dbReference type="Proteomes" id="UP000034680">
    <property type="component" value="Unassembled WGS sequence"/>
</dbReference>